<dbReference type="Gene3D" id="1.10.287.1060">
    <property type="entry name" value="ESAT-6-like"/>
    <property type="match status" value="1"/>
</dbReference>
<gene>
    <name evidence="1" type="primary">16</name>
    <name evidence="1" type="ORF">Acj133p169</name>
</gene>
<dbReference type="EMBL" id="HM114315">
    <property type="protein sequence ID" value="ADJ19484.1"/>
    <property type="molecule type" value="Genomic_DNA"/>
</dbReference>
<evidence type="ECO:0000313" key="2">
    <source>
        <dbReference type="Proteomes" id="UP000000330"/>
    </source>
</evidence>
<name>D9I6A3_9CAUD</name>
<evidence type="ECO:0000313" key="1">
    <source>
        <dbReference type="EMBL" id="ADJ19484.1"/>
    </source>
</evidence>
<dbReference type="Pfam" id="PF11053">
    <property type="entry name" value="DNA_Packaging"/>
    <property type="match status" value="1"/>
</dbReference>
<dbReference type="GeneID" id="10323156"/>
<sequence>MELDMAKLLSLNDVPGAAQDDEVQESPHPTLELVTVESHPANRPADIDTDYAIVRQNMHFQQQMIFDMAKICLENAKNSESPRFVDTFSNLMGQYTSINEKMLKMHKDMKDISEAKSTEDKPTVNIENANVYMSPTELMASHGDAFDAKEKIRHEALEEHNEPDQV</sequence>
<keyword evidence="2" id="KW-1185">Reference proteome</keyword>
<organism evidence="1 2">
    <name type="scientific">Acinetobacter phage 133</name>
    <dbReference type="NCBI Taxonomy" id="2919552"/>
    <lineage>
        <taxon>Viruses</taxon>
        <taxon>Duplodnaviria</taxon>
        <taxon>Heunggongvirae</taxon>
        <taxon>Uroviricota</taxon>
        <taxon>Caudoviricetes</taxon>
        <taxon>Pantevenvirales</taxon>
        <taxon>Straboviridae</taxon>
        <taxon>Tevenvirinae</taxon>
        <taxon>Centumtrigintavirus</taxon>
        <taxon>Centumtrigintavirus cv133</taxon>
        <taxon>Acinetobacter virus 133</taxon>
    </lineage>
</organism>
<dbReference type="RefSeq" id="YP_004300750.1">
    <property type="nucleotide sequence ID" value="NC_015250.1"/>
</dbReference>
<dbReference type="InterPro" id="IPR020342">
    <property type="entry name" value="Phage_T4_Gp16_DNA-pack"/>
</dbReference>
<accession>D9I6A3</accession>
<reference evidence="1 2" key="1">
    <citation type="journal article" date="2010" name="Virol. J.">
        <title>Genomes of the T4-related bacteriophages as windows on microbial genome evolution.</title>
        <authorList>
            <person name="Petrov V.M."/>
            <person name="Ratnayaka S."/>
            <person name="Nolan J.M."/>
            <person name="Miller E.S."/>
            <person name="Karam J.D."/>
        </authorList>
    </citation>
    <scope>NUCLEOTIDE SEQUENCE [LARGE SCALE GENOMIC DNA]</scope>
    <source>
        <strain evidence="1">Acj133</strain>
    </source>
</reference>
<proteinExistence type="predicted"/>
<protein>
    <submittedName>
        <fullName evidence="1">Gp16 terminase DNA packaging enzyme small subunit</fullName>
    </submittedName>
</protein>
<dbReference type="KEGG" id="vg:10323156"/>
<dbReference type="Proteomes" id="UP000000330">
    <property type="component" value="Segment"/>
</dbReference>